<dbReference type="Proteomes" id="UP000324974">
    <property type="component" value="Chromosome"/>
</dbReference>
<evidence type="ECO:0000313" key="1">
    <source>
        <dbReference type="EMBL" id="QEL18869.1"/>
    </source>
</evidence>
<organism evidence="1 2">
    <name type="scientific">Limnoglobus roseus</name>
    <dbReference type="NCBI Taxonomy" id="2598579"/>
    <lineage>
        <taxon>Bacteria</taxon>
        <taxon>Pseudomonadati</taxon>
        <taxon>Planctomycetota</taxon>
        <taxon>Planctomycetia</taxon>
        <taxon>Gemmatales</taxon>
        <taxon>Gemmataceae</taxon>
        <taxon>Limnoglobus</taxon>
    </lineage>
</organism>
<protein>
    <recommendedName>
        <fullName evidence="3">SMI1/KNR4 family protein</fullName>
    </recommendedName>
</protein>
<sequence length="106" mass="11613">MQWLDPWWDVADLGPDFAATFERVLAREVAAGHPLHGIPVAALGKHGGCDDVLFRLLDGSGRVAVVHLTWTQSPPERPPWPAAEMFANVEAFEAQRMALDHAEFAG</sequence>
<dbReference type="EMBL" id="CP042425">
    <property type="protein sequence ID" value="QEL18869.1"/>
    <property type="molecule type" value="Genomic_DNA"/>
</dbReference>
<evidence type="ECO:0008006" key="3">
    <source>
        <dbReference type="Google" id="ProtNLM"/>
    </source>
</evidence>
<gene>
    <name evidence="1" type="ORF">PX52LOC_05911</name>
</gene>
<accession>A0A5C1AHG6</accession>
<reference evidence="2" key="1">
    <citation type="submission" date="2019-08" db="EMBL/GenBank/DDBJ databases">
        <title>Limnoglobus roseus gen. nov., sp. nov., a novel freshwater planctomycete with a giant genome from the family Gemmataceae.</title>
        <authorList>
            <person name="Kulichevskaya I.S."/>
            <person name="Naumoff D.G."/>
            <person name="Miroshnikov K."/>
            <person name="Ivanova A."/>
            <person name="Philippov D.A."/>
            <person name="Hakobyan A."/>
            <person name="Rijpstra I.C."/>
            <person name="Sinninghe Damste J.S."/>
            <person name="Liesack W."/>
            <person name="Dedysh S.N."/>
        </authorList>
    </citation>
    <scope>NUCLEOTIDE SEQUENCE [LARGE SCALE GENOMIC DNA]</scope>
    <source>
        <strain evidence="2">PX52</strain>
    </source>
</reference>
<dbReference type="AlphaFoldDB" id="A0A5C1AHG6"/>
<name>A0A5C1AHG6_9BACT</name>
<evidence type="ECO:0000313" key="2">
    <source>
        <dbReference type="Proteomes" id="UP000324974"/>
    </source>
</evidence>
<dbReference type="OrthoDB" id="215765at2"/>
<proteinExistence type="predicted"/>
<dbReference type="RefSeq" id="WP_149113317.1">
    <property type="nucleotide sequence ID" value="NZ_CP042425.1"/>
</dbReference>
<keyword evidence="2" id="KW-1185">Reference proteome</keyword>
<dbReference type="KEGG" id="lrs:PX52LOC_05911"/>